<evidence type="ECO:0000259" key="17">
    <source>
        <dbReference type="SMART" id="SM00936"/>
    </source>
</evidence>
<dbReference type="EC" id="3.4.16.4" evidence="4"/>
<keyword evidence="8" id="KW-0378">Hydrolase</keyword>
<comment type="pathway">
    <text evidence="2">Cell wall biogenesis; peptidoglycan biosynthesis.</text>
</comment>
<dbReference type="InterPro" id="IPR015956">
    <property type="entry name" value="Peniciliin-bd_prot_C_sf"/>
</dbReference>
<feature type="active site" description="Acyl-ester intermediate" evidence="13">
    <location>
        <position position="53"/>
    </location>
</feature>
<evidence type="ECO:0000256" key="16">
    <source>
        <dbReference type="SAM" id="SignalP"/>
    </source>
</evidence>
<dbReference type="SUPFAM" id="SSF56601">
    <property type="entry name" value="beta-lactamase/transpeptidase-like"/>
    <property type="match status" value="1"/>
</dbReference>
<comment type="catalytic activity">
    <reaction evidence="12">
        <text>Preferential cleavage: (Ac)2-L-Lys-D-Ala-|-D-Ala. Also transpeptidation of peptidyl-alanyl moieties that are N-acyl substituents of D-alanine.</text>
        <dbReference type="EC" id="3.4.16.4"/>
    </reaction>
</comment>
<comment type="similarity">
    <text evidence="3 15">Belongs to the peptidase S11 family.</text>
</comment>
<dbReference type="PRINTS" id="PR00725">
    <property type="entry name" value="DADACBPTASE1"/>
</dbReference>
<feature type="active site" evidence="13">
    <location>
        <position position="116"/>
    </location>
</feature>
<keyword evidence="7 16" id="KW-0732">Signal</keyword>
<dbReference type="Pfam" id="PF00768">
    <property type="entry name" value="Peptidase_S11"/>
    <property type="match status" value="1"/>
</dbReference>
<dbReference type="InterPro" id="IPR012338">
    <property type="entry name" value="Beta-lactam/transpept-like"/>
</dbReference>
<evidence type="ECO:0000256" key="12">
    <source>
        <dbReference type="ARBA" id="ARBA00034000"/>
    </source>
</evidence>
<evidence type="ECO:0000256" key="11">
    <source>
        <dbReference type="ARBA" id="ARBA00023316"/>
    </source>
</evidence>
<comment type="function">
    <text evidence="1">Removes C-terminal D-alanyl residues from sugar-peptide cell wall precursors.</text>
</comment>
<keyword evidence="19" id="KW-1185">Reference proteome</keyword>
<dbReference type="Gene3D" id="3.40.710.10">
    <property type="entry name" value="DD-peptidase/beta-lactamase superfamily"/>
    <property type="match status" value="1"/>
</dbReference>
<evidence type="ECO:0000256" key="10">
    <source>
        <dbReference type="ARBA" id="ARBA00022984"/>
    </source>
</evidence>
<feature type="domain" description="Peptidase S11 D-Ala-D-Ala carboxypeptidase A C-terminal" evidence="17">
    <location>
        <begin position="270"/>
        <end position="360"/>
    </location>
</feature>
<feature type="active site" description="Proton acceptor" evidence="13">
    <location>
        <position position="56"/>
    </location>
</feature>
<dbReference type="Pfam" id="PF07943">
    <property type="entry name" value="PBP5_C"/>
    <property type="match status" value="1"/>
</dbReference>
<dbReference type="PANTHER" id="PTHR21581">
    <property type="entry name" value="D-ALANYL-D-ALANINE CARBOXYPEPTIDASE"/>
    <property type="match status" value="1"/>
</dbReference>
<keyword evidence="6" id="KW-0645">Protease</keyword>
<keyword evidence="10" id="KW-0573">Peptidoglycan synthesis</keyword>
<keyword evidence="5 18" id="KW-0121">Carboxypeptidase</keyword>
<dbReference type="InterPro" id="IPR012907">
    <property type="entry name" value="Peptidase_S11_C"/>
</dbReference>
<dbReference type="InterPro" id="IPR001967">
    <property type="entry name" value="Peptidase_S11_N"/>
</dbReference>
<evidence type="ECO:0000256" key="15">
    <source>
        <dbReference type="RuleBase" id="RU004016"/>
    </source>
</evidence>
<evidence type="ECO:0000256" key="2">
    <source>
        <dbReference type="ARBA" id="ARBA00004752"/>
    </source>
</evidence>
<feature type="binding site" evidence="14">
    <location>
        <position position="220"/>
    </location>
    <ligand>
        <name>substrate</name>
    </ligand>
</feature>
<dbReference type="Gene3D" id="2.60.410.10">
    <property type="entry name" value="D-Ala-D-Ala carboxypeptidase, C-terminal domain"/>
    <property type="match status" value="1"/>
</dbReference>
<evidence type="ECO:0000256" key="13">
    <source>
        <dbReference type="PIRSR" id="PIRSR618044-1"/>
    </source>
</evidence>
<accession>A0A553WJ44</accession>
<dbReference type="SMART" id="SM00936">
    <property type="entry name" value="PBP5_C"/>
    <property type="match status" value="1"/>
</dbReference>
<dbReference type="SUPFAM" id="SSF69189">
    <property type="entry name" value="Penicillin-binding protein associated domain"/>
    <property type="match status" value="1"/>
</dbReference>
<dbReference type="GO" id="GO:0008360">
    <property type="term" value="P:regulation of cell shape"/>
    <property type="evidence" value="ECO:0007669"/>
    <property type="project" value="UniProtKB-KW"/>
</dbReference>
<dbReference type="OrthoDB" id="9795979at2"/>
<evidence type="ECO:0000256" key="9">
    <source>
        <dbReference type="ARBA" id="ARBA00022960"/>
    </source>
</evidence>
<feature type="chain" id="PRO_5021804816" description="serine-type D-Ala-D-Ala carboxypeptidase" evidence="16">
    <location>
        <begin position="19"/>
        <end position="378"/>
    </location>
</feature>
<protein>
    <recommendedName>
        <fullName evidence="4">serine-type D-Ala-D-Ala carboxypeptidase</fullName>
        <ecNumber evidence="4">3.4.16.4</ecNumber>
    </recommendedName>
</protein>
<dbReference type="Proteomes" id="UP000320160">
    <property type="component" value="Unassembled WGS sequence"/>
</dbReference>
<dbReference type="InterPro" id="IPR037167">
    <property type="entry name" value="Peptidase_S11_C_sf"/>
</dbReference>
<evidence type="ECO:0000256" key="6">
    <source>
        <dbReference type="ARBA" id="ARBA00022670"/>
    </source>
</evidence>
<dbReference type="UniPathway" id="UPA00219"/>
<dbReference type="PANTHER" id="PTHR21581:SF6">
    <property type="entry name" value="TRAFFICKING PROTEIN PARTICLE COMPLEX SUBUNIT 12"/>
    <property type="match status" value="1"/>
</dbReference>
<dbReference type="GO" id="GO:0006508">
    <property type="term" value="P:proteolysis"/>
    <property type="evidence" value="ECO:0007669"/>
    <property type="project" value="UniProtKB-KW"/>
</dbReference>
<feature type="signal peptide" evidence="16">
    <location>
        <begin position="1"/>
        <end position="18"/>
    </location>
</feature>
<keyword evidence="9" id="KW-0133">Cell shape</keyword>
<gene>
    <name evidence="18" type="ORF">FOM92_04625</name>
</gene>
<dbReference type="InterPro" id="IPR018044">
    <property type="entry name" value="Peptidase_S11"/>
</dbReference>
<evidence type="ECO:0000256" key="14">
    <source>
        <dbReference type="PIRSR" id="PIRSR618044-2"/>
    </source>
</evidence>
<dbReference type="AlphaFoldDB" id="A0A553WJ44"/>
<comment type="caution">
    <text evidence="18">The sequence shown here is derived from an EMBL/GenBank/DDBJ whole genome shotgun (WGS) entry which is preliminary data.</text>
</comment>
<evidence type="ECO:0000256" key="8">
    <source>
        <dbReference type="ARBA" id="ARBA00022801"/>
    </source>
</evidence>
<dbReference type="GO" id="GO:0071555">
    <property type="term" value="P:cell wall organization"/>
    <property type="evidence" value="ECO:0007669"/>
    <property type="project" value="UniProtKB-KW"/>
</dbReference>
<name>A0A553WJ44_9SPHN</name>
<reference evidence="18 19" key="1">
    <citation type="submission" date="2019-07" db="EMBL/GenBank/DDBJ databases">
        <authorList>
            <person name="Park M."/>
        </authorList>
    </citation>
    <scope>NUCLEOTIDE SEQUENCE [LARGE SCALE GENOMIC DNA]</scope>
    <source>
        <strain evidence="18 19">KCTC32445</strain>
    </source>
</reference>
<sequence>MRLCFAAFALVCAYPAQCQPTVRTTAPIAYLVDMSSGTVLLEKNAKRAMAPASMTKMMTTYVVFDLIKQGKLDPASKVQVRPESWRKWQRVGSTMFLKPKQYVPISDLLHGVVTLSGNDAAVVLAEGVSGSEKEFVALMNRTAQRLGMKDSVFGTANGWPDRRRTVSTAQDMAILARRTITDFPELYRQYYGLRKYSWNGIAQTNRNPILQRVDGADGMKTGHSHEAGFCFTGTAVQNGRRLILVVAGLPSEEERQKESIRLLNHGFNDWRSLLLYPAGAHVASLPVYQGVQDRISVITPRNFALSLPVGSAQRYKLVVRYDRPVKAPIKKGSSLARLVAVFDDGTSRETALVAASSMEKAGFWLRTWNSLKNWMEGS</sequence>
<dbReference type="EMBL" id="VKKU01000001">
    <property type="protein sequence ID" value="TSB04703.1"/>
    <property type="molecule type" value="Genomic_DNA"/>
</dbReference>
<evidence type="ECO:0000256" key="7">
    <source>
        <dbReference type="ARBA" id="ARBA00022729"/>
    </source>
</evidence>
<evidence type="ECO:0000256" key="4">
    <source>
        <dbReference type="ARBA" id="ARBA00012448"/>
    </source>
</evidence>
<keyword evidence="11" id="KW-0961">Cell wall biogenesis/degradation</keyword>
<dbReference type="GO" id="GO:0009252">
    <property type="term" value="P:peptidoglycan biosynthetic process"/>
    <property type="evidence" value="ECO:0007669"/>
    <property type="project" value="UniProtKB-UniPathway"/>
</dbReference>
<organism evidence="18 19">
    <name type="scientific">Sphingorhabdus contaminans</name>
    <dbReference type="NCBI Taxonomy" id="1343899"/>
    <lineage>
        <taxon>Bacteria</taxon>
        <taxon>Pseudomonadati</taxon>
        <taxon>Pseudomonadota</taxon>
        <taxon>Alphaproteobacteria</taxon>
        <taxon>Sphingomonadales</taxon>
        <taxon>Sphingomonadaceae</taxon>
        <taxon>Sphingorhabdus</taxon>
    </lineage>
</organism>
<evidence type="ECO:0000256" key="5">
    <source>
        <dbReference type="ARBA" id="ARBA00022645"/>
    </source>
</evidence>
<dbReference type="GO" id="GO:0009002">
    <property type="term" value="F:serine-type D-Ala-D-Ala carboxypeptidase activity"/>
    <property type="evidence" value="ECO:0007669"/>
    <property type="project" value="UniProtKB-EC"/>
</dbReference>
<evidence type="ECO:0000256" key="3">
    <source>
        <dbReference type="ARBA" id="ARBA00007164"/>
    </source>
</evidence>
<proteinExistence type="inferred from homology"/>
<evidence type="ECO:0000313" key="19">
    <source>
        <dbReference type="Proteomes" id="UP000320160"/>
    </source>
</evidence>
<dbReference type="RefSeq" id="WP_143775596.1">
    <property type="nucleotide sequence ID" value="NZ_VKKU01000001.1"/>
</dbReference>
<evidence type="ECO:0000256" key="1">
    <source>
        <dbReference type="ARBA" id="ARBA00003217"/>
    </source>
</evidence>
<evidence type="ECO:0000313" key="18">
    <source>
        <dbReference type="EMBL" id="TSB04703.1"/>
    </source>
</evidence>